<feature type="domain" description="Hemerythrin-like" evidence="3">
    <location>
        <begin position="295"/>
        <end position="417"/>
    </location>
</feature>
<dbReference type="Gene3D" id="1.20.120.520">
    <property type="entry name" value="nmb1532 protein domain like"/>
    <property type="match status" value="1"/>
</dbReference>
<evidence type="ECO:0000259" key="3">
    <source>
        <dbReference type="Pfam" id="PF01814"/>
    </source>
</evidence>
<dbReference type="PANTHER" id="PTHR35585:SF1">
    <property type="entry name" value="HHE DOMAIN PROTEIN (AFU_ORTHOLOGUE AFUA_4G00730)"/>
    <property type="match status" value="1"/>
</dbReference>
<dbReference type="InterPro" id="IPR007760">
    <property type="entry name" value="Mn_catalase"/>
</dbReference>
<proteinExistence type="inferred from homology"/>
<name>A0A163LPE2_DIDRA</name>
<dbReference type="CDD" id="cd01051">
    <property type="entry name" value="Mn_catalase"/>
    <property type="match status" value="1"/>
</dbReference>
<dbReference type="Pfam" id="PF05067">
    <property type="entry name" value="Mn_catalase"/>
    <property type="match status" value="1"/>
</dbReference>
<dbReference type="Proteomes" id="UP000076837">
    <property type="component" value="Unassembled WGS sequence"/>
</dbReference>
<organism evidence="4 5">
    <name type="scientific">Didymella rabiei</name>
    <name type="common">Chickpea ascochyta blight fungus</name>
    <name type="synonym">Mycosphaerella rabiei</name>
    <dbReference type="NCBI Taxonomy" id="5454"/>
    <lineage>
        <taxon>Eukaryota</taxon>
        <taxon>Fungi</taxon>
        <taxon>Dikarya</taxon>
        <taxon>Ascomycota</taxon>
        <taxon>Pezizomycotina</taxon>
        <taxon>Dothideomycetes</taxon>
        <taxon>Pleosporomycetidae</taxon>
        <taxon>Pleosporales</taxon>
        <taxon>Pleosporineae</taxon>
        <taxon>Didymellaceae</taxon>
        <taxon>Ascochyta</taxon>
    </lineage>
</organism>
<dbReference type="STRING" id="5454.A0A163LPE2"/>
<dbReference type="InterPro" id="IPR039377">
    <property type="entry name" value="Mn_catalase_dom"/>
</dbReference>
<dbReference type="PANTHER" id="PTHR35585">
    <property type="entry name" value="HHE DOMAIN PROTEIN (AFU_ORTHOLOGUE AFUA_4G00730)"/>
    <property type="match status" value="1"/>
</dbReference>
<dbReference type="SUPFAM" id="SSF47240">
    <property type="entry name" value="Ferritin-like"/>
    <property type="match status" value="1"/>
</dbReference>
<evidence type="ECO:0000313" key="4">
    <source>
        <dbReference type="EMBL" id="KZM27985.1"/>
    </source>
</evidence>
<dbReference type="EMBL" id="JYNV01000039">
    <property type="protein sequence ID" value="KZM27985.1"/>
    <property type="molecule type" value="Genomic_DNA"/>
</dbReference>
<keyword evidence="5" id="KW-1185">Reference proteome</keyword>
<dbReference type="InterPro" id="IPR009078">
    <property type="entry name" value="Ferritin-like_SF"/>
</dbReference>
<dbReference type="Pfam" id="PF01814">
    <property type="entry name" value="Hemerythrin"/>
    <property type="match status" value="1"/>
</dbReference>
<dbReference type="Gene3D" id="1.20.1260.10">
    <property type="match status" value="1"/>
</dbReference>
<comment type="caution">
    <text evidence="4">The sequence shown here is derived from an EMBL/GenBank/DDBJ whole genome shotgun (WGS) entry which is preliminary data.</text>
</comment>
<accession>A0A163LPE2</accession>
<dbReference type="InterPro" id="IPR012347">
    <property type="entry name" value="Ferritin-like"/>
</dbReference>
<reference evidence="4 5" key="1">
    <citation type="journal article" date="2016" name="Sci. Rep.">
        <title>Draft genome sequencing and secretome analysis of fungal phytopathogen Ascochyta rabiei provides insight into the necrotrophic effector repertoire.</title>
        <authorList>
            <person name="Verma S."/>
            <person name="Gazara R.K."/>
            <person name="Nizam S."/>
            <person name="Parween S."/>
            <person name="Chattopadhyay D."/>
            <person name="Verma P.K."/>
        </authorList>
    </citation>
    <scope>NUCLEOTIDE SEQUENCE [LARGE SCALE GENOMIC DNA]</scope>
    <source>
        <strain evidence="4 5">ArDII</strain>
    </source>
</reference>
<protein>
    <recommendedName>
        <fullName evidence="3">Hemerythrin-like domain-containing protein</fullName>
    </recommendedName>
</protein>
<comment type="similarity">
    <text evidence="1">Belongs to the manganese catalase family.</text>
</comment>
<gene>
    <name evidence="4" type="ORF">ST47_g869</name>
</gene>
<evidence type="ECO:0000313" key="5">
    <source>
        <dbReference type="Proteomes" id="UP000076837"/>
    </source>
</evidence>
<evidence type="ECO:0000256" key="1">
    <source>
        <dbReference type="ARBA" id="ARBA00007644"/>
    </source>
</evidence>
<dbReference type="InterPro" id="IPR012312">
    <property type="entry name" value="Hemerythrin-like"/>
</dbReference>
<feature type="region of interest" description="Disordered" evidence="2">
    <location>
        <begin position="261"/>
        <end position="288"/>
    </location>
</feature>
<dbReference type="CDD" id="cd12108">
    <property type="entry name" value="Hr-like"/>
    <property type="match status" value="1"/>
</dbReference>
<dbReference type="AlphaFoldDB" id="A0A163LPE2"/>
<sequence>MFVHNKDLQFDVRVSQPDPRFATLLQEQFGGENGELKAAMQYFTQAFTLRRKNPKMYDLFMDIATEEFSHLEIVGSMITMLLDGLNDDLKEANERCDWMPAIATSDGREQVIHQAAVSPLYFTLSGGGPDVVNSAGVPWSGTFVNANGEPSVDIRSNLAAESRAKIVYEYLKQFTDDPGVQDTLTFLMTREVAHYQQFTAALNDLPVNFPPGKLPGDDRFQNVAFNMSDGQSARGPWNEGQGPWPEGMQWRYVEKPTEQWLGGEDSVNRGSELNPEGGPAVSGSRTNSGDDVMDALAFLRADHESVLGMLEALDEVPHSGEGTGLGARNDMVTTLVIAESQHEAVEEQFFWPAVRRTVEGGDELADHGVAQEDAAKRILQMLEDCEAGDPVFEQALARFIEAAREHIEYEQHQVWPRVREAMTAADLEALGEKMAQAKPMAPTRPHPQTPSDPTVLKTVGMAAAAVDKVRDKISGRDEKKPPQAPPA</sequence>
<evidence type="ECO:0000256" key="2">
    <source>
        <dbReference type="SAM" id="MobiDB-lite"/>
    </source>
</evidence>